<proteinExistence type="predicted"/>
<keyword evidence="1" id="KW-0472">Membrane</keyword>
<dbReference type="STRING" id="361077.A0A152A7C8"/>
<keyword evidence="2" id="KW-0732">Signal</keyword>
<keyword evidence="1" id="KW-1133">Transmembrane helix</keyword>
<dbReference type="Proteomes" id="UP000076078">
    <property type="component" value="Unassembled WGS sequence"/>
</dbReference>
<keyword evidence="4" id="KW-1185">Reference proteome</keyword>
<name>A0A152A7C8_TIELA</name>
<evidence type="ECO:0000313" key="4">
    <source>
        <dbReference type="Proteomes" id="UP000076078"/>
    </source>
</evidence>
<evidence type="ECO:0000256" key="1">
    <source>
        <dbReference type="SAM" id="Phobius"/>
    </source>
</evidence>
<dbReference type="OMA" id="QWECIST"/>
<organism evidence="3 4">
    <name type="scientific">Tieghemostelium lacteum</name>
    <name type="common">Slime mold</name>
    <name type="synonym">Dictyostelium lacteum</name>
    <dbReference type="NCBI Taxonomy" id="361077"/>
    <lineage>
        <taxon>Eukaryota</taxon>
        <taxon>Amoebozoa</taxon>
        <taxon>Evosea</taxon>
        <taxon>Eumycetozoa</taxon>
        <taxon>Dictyostelia</taxon>
        <taxon>Dictyosteliales</taxon>
        <taxon>Raperosteliaceae</taxon>
        <taxon>Tieghemostelium</taxon>
    </lineage>
</organism>
<sequence length="755" mass="83042">MKLLICIFFIIGCLFLVNSEIINTPGSFSLIDLDTANDPLIIFQTQNVTFDALTLKVKGDCRIESTAPLSIPVEVLQSSATDLNSLTLVNVTLTLNGNTNSSSIFELKLVIDGTSIFNVAGEHRFTYENTLTETTIISGGGSLKVTSGTMAIVSSQKKSFIISTPIYNNKTFGSGNSVTLKLNPNSYFPSANSENAFNGGLIATAKGNLHFLNCIFKSANAVDMAGGKIIFNNTMVYNQNSHLKGVVVEFHNTEVVVDKPSTFNFITNSNDTFGSYSFIGNSSFSLLRGANSILIKIHLINTSVSEPIIPLFFYSESSSITCGTFPNSNNIASYLPYANYFKSYTICNKRTISTRLFRDQFSGPILPPCPDDQYLCVGQTGTFTFECLPLGETCPFDACFNVYGLFARDFEETQSADEELLCWDSSCQTSYDDCAPFPACPVETPLRCSGECLAADQKCEDQCALRCVEKCYNSSEIAGGRTCQPYNGCGLDMYQCPDKECVSDLKLCSNSTQLLPFSSRFLDVNSGLLDGDSNVVMWVRDSEDTKLYANGQVSVKFDQNETTIIKIKPIPDSKATKISGVDIVQDFNYYKDLLIAPFSIQVGSAPSSQFSEPVVFQINIPSAAKFPKESLCLAFENTTTNKWECTPYSVEFDTDGYAIVKTTHFTRFSVLTSYRPAKNDTSEQSSAESVNNSFNSKKNLYLAISLSVIGIVLITVGVGVFIGFKLKYTSLKRWKISRDLERENSRSRLSESQED</sequence>
<comment type="caution">
    <text evidence="3">The sequence shown here is derived from an EMBL/GenBank/DDBJ whole genome shotgun (WGS) entry which is preliminary data.</text>
</comment>
<accession>A0A152A7C8</accession>
<protein>
    <submittedName>
        <fullName evidence="3">Uncharacterized protein</fullName>
    </submittedName>
</protein>
<feature type="chain" id="PRO_5007593720" evidence="2">
    <location>
        <begin position="20"/>
        <end position="755"/>
    </location>
</feature>
<feature type="transmembrane region" description="Helical" evidence="1">
    <location>
        <begin position="700"/>
        <end position="724"/>
    </location>
</feature>
<dbReference type="InParanoid" id="A0A152A7C8"/>
<dbReference type="OrthoDB" id="10663817at2759"/>
<reference evidence="3 4" key="1">
    <citation type="submission" date="2015-12" db="EMBL/GenBank/DDBJ databases">
        <title>Dictyostelia acquired genes for synthesis and detection of signals that induce cell-type specialization by lateral gene transfer from prokaryotes.</title>
        <authorList>
            <person name="Gloeckner G."/>
            <person name="Schaap P."/>
        </authorList>
    </citation>
    <scope>NUCLEOTIDE SEQUENCE [LARGE SCALE GENOMIC DNA]</scope>
    <source>
        <strain evidence="3 4">TK</strain>
    </source>
</reference>
<evidence type="ECO:0000313" key="3">
    <source>
        <dbReference type="EMBL" id="KYR02129.1"/>
    </source>
</evidence>
<dbReference type="AlphaFoldDB" id="A0A152A7C8"/>
<dbReference type="EMBL" id="LODT01000004">
    <property type="protein sequence ID" value="KYR02129.1"/>
    <property type="molecule type" value="Genomic_DNA"/>
</dbReference>
<gene>
    <name evidence="3" type="ORF">DLAC_00929</name>
</gene>
<keyword evidence="1" id="KW-0812">Transmembrane</keyword>
<evidence type="ECO:0000256" key="2">
    <source>
        <dbReference type="SAM" id="SignalP"/>
    </source>
</evidence>
<feature type="signal peptide" evidence="2">
    <location>
        <begin position="1"/>
        <end position="19"/>
    </location>
</feature>